<keyword evidence="8" id="KW-1185">Reference proteome</keyword>
<dbReference type="OrthoDB" id="6372431at2759"/>
<comment type="caution">
    <text evidence="7">The sequence shown here is derived from an EMBL/GenBank/DDBJ whole genome shotgun (WGS) entry which is preliminary data.</text>
</comment>
<dbReference type="CDD" id="cd24043">
    <property type="entry name" value="ASKHA_NBD_AtAPY7-like"/>
    <property type="match status" value="1"/>
</dbReference>
<protein>
    <recommendedName>
        <fullName evidence="9">Apyrase 7</fullName>
    </recommendedName>
</protein>
<dbReference type="Gene3D" id="3.30.420.40">
    <property type="match status" value="1"/>
</dbReference>
<evidence type="ECO:0000256" key="2">
    <source>
        <dbReference type="ARBA" id="ARBA00022801"/>
    </source>
</evidence>
<dbReference type="AlphaFoldDB" id="A0A9D5HST9"/>
<reference evidence="7" key="1">
    <citation type="submission" date="2021-03" db="EMBL/GenBank/DDBJ databases">
        <authorList>
            <person name="Li Z."/>
            <person name="Yang C."/>
        </authorList>
    </citation>
    <scope>NUCLEOTIDE SEQUENCE</scope>
    <source>
        <strain evidence="7">Dzin_1.0</strain>
        <tissue evidence="7">Leaf</tissue>
    </source>
</reference>
<feature type="region of interest" description="Disordered" evidence="5">
    <location>
        <begin position="684"/>
        <end position="713"/>
    </location>
</feature>
<evidence type="ECO:0000256" key="6">
    <source>
        <dbReference type="SAM" id="Phobius"/>
    </source>
</evidence>
<dbReference type="EMBL" id="JAGGNH010000001">
    <property type="protein sequence ID" value="KAJ0988170.1"/>
    <property type="molecule type" value="Genomic_DNA"/>
</dbReference>
<proteinExistence type="inferred from homology"/>
<reference evidence="7" key="2">
    <citation type="journal article" date="2022" name="Hortic Res">
        <title>The genome of Dioscorea zingiberensis sheds light on the biosynthesis, origin and evolution of the medicinally important diosgenin saponins.</title>
        <authorList>
            <person name="Li Y."/>
            <person name="Tan C."/>
            <person name="Li Z."/>
            <person name="Guo J."/>
            <person name="Li S."/>
            <person name="Chen X."/>
            <person name="Wang C."/>
            <person name="Dai X."/>
            <person name="Yang H."/>
            <person name="Song W."/>
            <person name="Hou L."/>
            <person name="Xu J."/>
            <person name="Tong Z."/>
            <person name="Xu A."/>
            <person name="Yuan X."/>
            <person name="Wang W."/>
            <person name="Yang Q."/>
            <person name="Chen L."/>
            <person name="Sun Z."/>
            <person name="Wang K."/>
            <person name="Pan B."/>
            <person name="Chen J."/>
            <person name="Bao Y."/>
            <person name="Liu F."/>
            <person name="Qi X."/>
            <person name="Gang D.R."/>
            <person name="Wen J."/>
            <person name="Li J."/>
        </authorList>
    </citation>
    <scope>NUCLEOTIDE SEQUENCE</scope>
    <source>
        <strain evidence="7">Dzin_1.0</strain>
    </source>
</reference>
<keyword evidence="6" id="KW-1133">Transmembrane helix</keyword>
<dbReference type="GO" id="GO:0016020">
    <property type="term" value="C:membrane"/>
    <property type="evidence" value="ECO:0007669"/>
    <property type="project" value="TreeGrafter"/>
</dbReference>
<accession>A0A9D5HST9</accession>
<name>A0A9D5HST9_9LILI</name>
<evidence type="ECO:0008006" key="9">
    <source>
        <dbReference type="Google" id="ProtNLM"/>
    </source>
</evidence>
<keyword evidence="6" id="KW-0472">Membrane</keyword>
<evidence type="ECO:0000256" key="1">
    <source>
        <dbReference type="ARBA" id="ARBA00009283"/>
    </source>
</evidence>
<feature type="transmembrane region" description="Helical" evidence="6">
    <location>
        <begin position="68"/>
        <end position="88"/>
    </location>
</feature>
<dbReference type="GO" id="GO:0009134">
    <property type="term" value="P:nucleoside diphosphate catabolic process"/>
    <property type="evidence" value="ECO:0007669"/>
    <property type="project" value="TreeGrafter"/>
</dbReference>
<dbReference type="GO" id="GO:0005524">
    <property type="term" value="F:ATP binding"/>
    <property type="evidence" value="ECO:0007669"/>
    <property type="project" value="UniProtKB-KW"/>
</dbReference>
<keyword evidence="4" id="KW-0547">Nucleotide-binding</keyword>
<feature type="binding site" evidence="4">
    <location>
        <begin position="272"/>
        <end position="276"/>
    </location>
    <ligand>
        <name>ATP</name>
        <dbReference type="ChEBI" id="CHEBI:30616"/>
    </ligand>
</feature>
<comment type="similarity">
    <text evidence="1">Belongs to the GDA1/CD39 NTPase family.</text>
</comment>
<keyword evidence="6" id="KW-0812">Transmembrane</keyword>
<dbReference type="Gene3D" id="3.30.420.150">
    <property type="entry name" value="Exopolyphosphatase. Domain 2"/>
    <property type="match status" value="1"/>
</dbReference>
<organism evidence="7 8">
    <name type="scientific">Dioscorea zingiberensis</name>
    <dbReference type="NCBI Taxonomy" id="325984"/>
    <lineage>
        <taxon>Eukaryota</taxon>
        <taxon>Viridiplantae</taxon>
        <taxon>Streptophyta</taxon>
        <taxon>Embryophyta</taxon>
        <taxon>Tracheophyta</taxon>
        <taxon>Spermatophyta</taxon>
        <taxon>Magnoliopsida</taxon>
        <taxon>Liliopsida</taxon>
        <taxon>Dioscoreales</taxon>
        <taxon>Dioscoreaceae</taxon>
        <taxon>Dioscorea</taxon>
    </lineage>
</organism>
<feature type="compositionally biased region" description="Low complexity" evidence="5">
    <location>
        <begin position="685"/>
        <end position="694"/>
    </location>
</feature>
<dbReference type="InterPro" id="IPR000407">
    <property type="entry name" value="GDA1_CD39_NTPase"/>
</dbReference>
<evidence type="ECO:0000256" key="4">
    <source>
        <dbReference type="PIRSR" id="PIRSR600407-2"/>
    </source>
</evidence>
<dbReference type="PANTHER" id="PTHR11782:SF125">
    <property type="entry name" value="APYRASE 7-RELATED"/>
    <property type="match status" value="1"/>
</dbReference>
<evidence type="ECO:0000256" key="5">
    <source>
        <dbReference type="SAM" id="MobiDB-lite"/>
    </source>
</evidence>
<keyword evidence="4" id="KW-0067">ATP-binding</keyword>
<sequence length="713" mass="78435">MRLSSSLQDLSTYSKVDIGNGSDLEKDRSYIHTKPLRLLQREGVASSFSKEKSLPTSPLIRKKWTRSIIFLLGILVLFSLIYVFSTYYSSLSNSSSRYHVILDCGSTSTRVYVYEWSVDRNALHGNLPIVLRSIPEGKLGKSTAQSGRAYQRMETEPGFHKLIYNETGLRGVIKPLLNWAEKQIPKHAHRSTPIFLYATAGVRKLPGSDSDWLLRKAWSILKKSSFLCQRDWVKIISGMEEAYYGWIALNYRTGMLGSPPTKGTFGALDLGGSSLQVTFETEKPISHESGINLSIGTMNHHLSAYSLSGYGLNDAFEKSVVHLLKQLSGTSAFGFNNGKIELSHPCLQTGYREQYSCSQCAAVSQEGSPLIGGRAVGKEQSGTTIELIGAPQWEECSALAKIAVNLSEWSNINPGIDCELKPCALSDSLPRPHGMFYAMSGFFVVFRFFNLSSEATLNDVLRLGQRFCEMPWEAAKNSVVPQPFIQQYCFRAPYIVSLLKDGLHISDNQVVIGSGSITWTLGVALLQAGQALSGRIQLHGLRILHTEVNPIILLVMVSASLLLLCCALSCVINCWPRFVRRQYLPLFKHNSAATSKLNIPSPFRFQRWSPMNSGDGRGKMPLSPTVAGSEQHPFGMGHGFGASSLQLVESSSHAVGAGVSHSFSSSSLGQMQFSNGAGSFWAPHRGQSTLQSRRSQSREDLVSSLAESHNPKV</sequence>
<dbReference type="Pfam" id="PF01150">
    <property type="entry name" value="GDA1_CD39"/>
    <property type="match status" value="1"/>
</dbReference>
<keyword evidence="2" id="KW-0378">Hydrolase</keyword>
<dbReference type="PANTHER" id="PTHR11782">
    <property type="entry name" value="ADENOSINE/GUANOSINE DIPHOSPHATASE"/>
    <property type="match status" value="1"/>
</dbReference>
<dbReference type="Proteomes" id="UP001085076">
    <property type="component" value="Miscellaneous, Linkage group lg01"/>
</dbReference>
<feature type="transmembrane region" description="Helical" evidence="6">
    <location>
        <begin position="551"/>
        <end position="575"/>
    </location>
</feature>
<evidence type="ECO:0000313" key="7">
    <source>
        <dbReference type="EMBL" id="KAJ0988170.1"/>
    </source>
</evidence>
<evidence type="ECO:0000313" key="8">
    <source>
        <dbReference type="Proteomes" id="UP001085076"/>
    </source>
</evidence>
<feature type="active site" description="Proton acceptor" evidence="3">
    <location>
        <position position="241"/>
    </location>
</feature>
<dbReference type="GO" id="GO:0017110">
    <property type="term" value="F:nucleoside diphosphate phosphatase activity"/>
    <property type="evidence" value="ECO:0007669"/>
    <property type="project" value="TreeGrafter"/>
</dbReference>
<gene>
    <name evidence="7" type="ORF">J5N97_006526</name>
</gene>
<evidence type="ECO:0000256" key="3">
    <source>
        <dbReference type="PIRSR" id="PIRSR600407-1"/>
    </source>
</evidence>